<feature type="chain" id="PRO_5047333720" evidence="6">
    <location>
        <begin position="21"/>
        <end position="493"/>
    </location>
</feature>
<evidence type="ECO:0000256" key="5">
    <source>
        <dbReference type="RuleBase" id="RU362075"/>
    </source>
</evidence>
<dbReference type="Pfam" id="PF01593">
    <property type="entry name" value="Amino_oxidase"/>
    <property type="match status" value="1"/>
</dbReference>
<dbReference type="SUPFAM" id="SSF51905">
    <property type="entry name" value="FAD/NAD(P)-binding domain"/>
    <property type="match status" value="1"/>
</dbReference>
<gene>
    <name evidence="8" type="primary">crtI</name>
    <name evidence="8" type="ORF">O0955_01575</name>
</gene>
<dbReference type="NCBIfam" id="TIGR02734">
    <property type="entry name" value="crtI_fam"/>
    <property type="match status" value="1"/>
</dbReference>
<evidence type="ECO:0000256" key="3">
    <source>
        <dbReference type="ARBA" id="ARBA00022746"/>
    </source>
</evidence>
<keyword evidence="6" id="KW-0732">Signal</keyword>
<evidence type="ECO:0000256" key="1">
    <source>
        <dbReference type="ARBA" id="ARBA00004829"/>
    </source>
</evidence>
<dbReference type="InterPro" id="IPR036188">
    <property type="entry name" value="FAD/NAD-bd_sf"/>
</dbReference>
<evidence type="ECO:0000313" key="9">
    <source>
        <dbReference type="Proteomes" id="UP001144347"/>
    </source>
</evidence>
<dbReference type="PANTHER" id="PTHR43734:SF1">
    <property type="entry name" value="PHYTOENE DESATURASE"/>
    <property type="match status" value="1"/>
</dbReference>
<name>A0ABT4L426_9SPHI</name>
<feature type="domain" description="Amine oxidase" evidence="7">
    <location>
        <begin position="14"/>
        <end position="487"/>
    </location>
</feature>
<keyword evidence="9" id="KW-1185">Reference proteome</keyword>
<feature type="signal peptide" evidence="6">
    <location>
        <begin position="1"/>
        <end position="20"/>
    </location>
</feature>
<keyword evidence="4 5" id="KW-0560">Oxidoreductase</keyword>
<organism evidence="8 9">
    <name type="scientific">Pedobacter punctiformis</name>
    <dbReference type="NCBI Taxonomy" id="3004097"/>
    <lineage>
        <taxon>Bacteria</taxon>
        <taxon>Pseudomonadati</taxon>
        <taxon>Bacteroidota</taxon>
        <taxon>Sphingobacteriia</taxon>
        <taxon>Sphingobacteriales</taxon>
        <taxon>Sphingobacteriaceae</taxon>
        <taxon>Pedobacter</taxon>
    </lineage>
</organism>
<evidence type="ECO:0000256" key="6">
    <source>
        <dbReference type="SAM" id="SignalP"/>
    </source>
</evidence>
<dbReference type="GO" id="GO:0016491">
    <property type="term" value="F:oxidoreductase activity"/>
    <property type="evidence" value="ECO:0007669"/>
    <property type="project" value="UniProtKB-KW"/>
</dbReference>
<evidence type="ECO:0000256" key="4">
    <source>
        <dbReference type="ARBA" id="ARBA00023002"/>
    </source>
</evidence>
<sequence length="493" mass="56130">MNKKPVVTVIGAGFAGLSAAALLAKNGCDVTVIEKHDMSGGRARTWEKDGFTFDMGPSWYWMPDVFENYYKLFNKTASDFYQLERLSPAYRIYFGKADTIDVPATLEALYQLFETLEPGSRKNLDVFLAQAKYKYDVGMNEYVFKPSHSVLEYFDPRLAISGIKLQLLGNMRKHVHRLFKNDKLRKLLEFPVLFLGATPQNTPALYSLMNYADLVLGTWYPIGGMHKIVEAMQQIAEEQGVKFVFNTEVTKIKVNNGRAEEIQTRQGNFKTDFVVGNADYHHIDQKLLEPQYQNYSAAYWDKRTMAPSCLLFYIGLNKKLKDILHHNLFFDENFDLHAEEIYSRPQWPSKPLFYVCCPSVTDSTVAPEGCENLFFLIPLAPDLTDSEVEREKYFDLLVSRFKDLTGNDIKDNILFKRSYAMDDFGEDYHAFKGNAYGLANTLAQTAFLKPKMRSKVANLLYTGQLTIPGPGVPPAIISGQVAAREIIKKLKKA</sequence>
<comment type="caution">
    <text evidence="8">The sequence shown here is derived from an EMBL/GenBank/DDBJ whole genome shotgun (WGS) entry which is preliminary data.</text>
</comment>
<dbReference type="EC" id="1.-.-.-" evidence="8"/>
<accession>A0ABT4L426</accession>
<evidence type="ECO:0000256" key="2">
    <source>
        <dbReference type="ARBA" id="ARBA00006046"/>
    </source>
</evidence>
<comment type="pathway">
    <text evidence="1 5">Carotenoid biosynthesis.</text>
</comment>
<dbReference type="InterPro" id="IPR014105">
    <property type="entry name" value="Carotenoid/retinoid_OxRdtase"/>
</dbReference>
<evidence type="ECO:0000313" key="8">
    <source>
        <dbReference type="EMBL" id="MCZ4242680.1"/>
    </source>
</evidence>
<dbReference type="Proteomes" id="UP001144347">
    <property type="component" value="Unassembled WGS sequence"/>
</dbReference>
<proteinExistence type="inferred from homology"/>
<keyword evidence="3 5" id="KW-0125">Carotenoid biosynthesis</keyword>
<evidence type="ECO:0000259" key="7">
    <source>
        <dbReference type="Pfam" id="PF01593"/>
    </source>
</evidence>
<dbReference type="Gene3D" id="3.50.50.60">
    <property type="entry name" value="FAD/NAD(P)-binding domain"/>
    <property type="match status" value="2"/>
</dbReference>
<dbReference type="EMBL" id="JAPWGM010000001">
    <property type="protein sequence ID" value="MCZ4242680.1"/>
    <property type="molecule type" value="Genomic_DNA"/>
</dbReference>
<dbReference type="PRINTS" id="PR00419">
    <property type="entry name" value="ADXRDTASE"/>
</dbReference>
<dbReference type="InterPro" id="IPR002937">
    <property type="entry name" value="Amino_oxidase"/>
</dbReference>
<reference evidence="8" key="1">
    <citation type="submission" date="2022-12" db="EMBL/GenBank/DDBJ databases">
        <title>Genome sequence of HCMS5-2.</title>
        <authorList>
            <person name="Woo H."/>
        </authorList>
    </citation>
    <scope>NUCLEOTIDE SEQUENCE</scope>
    <source>
        <strain evidence="8">HCMS5-2</strain>
    </source>
</reference>
<protein>
    <submittedName>
        <fullName evidence="8">Phytoene desaturase family protein</fullName>
        <ecNumber evidence="8">1.-.-.-</ecNumber>
    </submittedName>
</protein>
<dbReference type="PANTHER" id="PTHR43734">
    <property type="entry name" value="PHYTOENE DESATURASE"/>
    <property type="match status" value="1"/>
</dbReference>
<comment type="similarity">
    <text evidence="2 5">Belongs to the carotenoid/retinoid oxidoreductase family.</text>
</comment>
<dbReference type="RefSeq" id="WP_269425771.1">
    <property type="nucleotide sequence ID" value="NZ_JAPWGM010000001.1"/>
</dbReference>